<evidence type="ECO:0000259" key="6">
    <source>
        <dbReference type="PROSITE" id="PS51192"/>
    </source>
</evidence>
<dbReference type="Gene3D" id="1.10.3380.30">
    <property type="match status" value="1"/>
</dbReference>
<dbReference type="Gene3D" id="3.40.50.300">
    <property type="entry name" value="P-loop containing nucleotide triphosphate hydrolases"/>
    <property type="match status" value="2"/>
</dbReference>
<feature type="region of interest" description="Disordered" evidence="5">
    <location>
        <begin position="394"/>
        <end position="415"/>
    </location>
</feature>
<evidence type="ECO:0000313" key="9">
    <source>
        <dbReference type="Proteomes" id="UP001500483"/>
    </source>
</evidence>
<dbReference type="GO" id="GO:0004386">
    <property type="term" value="F:helicase activity"/>
    <property type="evidence" value="ECO:0007669"/>
    <property type="project" value="UniProtKB-KW"/>
</dbReference>
<comment type="caution">
    <text evidence="8">The sequence shown here is derived from an EMBL/GenBank/DDBJ whole genome shotgun (WGS) entry which is preliminary data.</text>
</comment>
<evidence type="ECO:0000313" key="8">
    <source>
        <dbReference type="EMBL" id="GAA3357008.1"/>
    </source>
</evidence>
<feature type="compositionally biased region" description="Basic and acidic residues" evidence="5">
    <location>
        <begin position="777"/>
        <end position="789"/>
    </location>
</feature>
<keyword evidence="9" id="KW-1185">Reference proteome</keyword>
<gene>
    <name evidence="8" type="ORF">GCM10020366_23300</name>
</gene>
<dbReference type="PANTHER" id="PTHR12131:SF1">
    <property type="entry name" value="ATP-DEPENDENT RNA HELICASE SUPV3L1, MITOCHONDRIAL-RELATED"/>
    <property type="match status" value="1"/>
</dbReference>
<proteinExistence type="predicted"/>
<dbReference type="InterPro" id="IPR011545">
    <property type="entry name" value="DEAD/DEAH_box_helicase_dom"/>
</dbReference>
<dbReference type="PROSITE" id="PS51192">
    <property type="entry name" value="HELICASE_ATP_BIND_1"/>
    <property type="match status" value="1"/>
</dbReference>
<feature type="compositionally biased region" description="Basic and acidic residues" evidence="5">
    <location>
        <begin position="1"/>
        <end position="20"/>
    </location>
</feature>
<feature type="domain" description="Helicase ATP-binding" evidence="6">
    <location>
        <begin position="185"/>
        <end position="343"/>
    </location>
</feature>
<dbReference type="InterPro" id="IPR058621">
    <property type="entry name" value="SH3_HelY"/>
</dbReference>
<keyword evidence="4" id="KW-0067">ATP-binding</keyword>
<dbReference type="InterPro" id="IPR012961">
    <property type="entry name" value="Ski2/MTR4_C"/>
</dbReference>
<evidence type="ECO:0000256" key="4">
    <source>
        <dbReference type="ARBA" id="ARBA00022840"/>
    </source>
</evidence>
<dbReference type="PANTHER" id="PTHR12131">
    <property type="entry name" value="ATP-DEPENDENT RNA AND DNA HELICASE"/>
    <property type="match status" value="1"/>
</dbReference>
<dbReference type="InterPro" id="IPR027417">
    <property type="entry name" value="P-loop_NTPase"/>
</dbReference>
<protein>
    <submittedName>
        <fullName evidence="8">DEAD/DEAH box helicase</fullName>
    </submittedName>
</protein>
<feature type="region of interest" description="Disordered" evidence="5">
    <location>
        <begin position="1"/>
        <end position="159"/>
    </location>
</feature>
<dbReference type="SMART" id="SM00487">
    <property type="entry name" value="DEXDc"/>
    <property type="match status" value="1"/>
</dbReference>
<evidence type="ECO:0000256" key="2">
    <source>
        <dbReference type="ARBA" id="ARBA00022801"/>
    </source>
</evidence>
<dbReference type="PROSITE" id="PS51194">
    <property type="entry name" value="HELICASE_CTER"/>
    <property type="match status" value="1"/>
</dbReference>
<reference evidence="9" key="1">
    <citation type="journal article" date="2019" name="Int. J. Syst. Evol. Microbiol.">
        <title>The Global Catalogue of Microorganisms (GCM) 10K type strain sequencing project: providing services to taxonomists for standard genome sequencing and annotation.</title>
        <authorList>
            <consortium name="The Broad Institute Genomics Platform"/>
            <consortium name="The Broad Institute Genome Sequencing Center for Infectious Disease"/>
            <person name="Wu L."/>
            <person name="Ma J."/>
        </authorList>
    </citation>
    <scope>NUCLEOTIDE SEQUENCE [LARGE SCALE GENOMIC DNA]</scope>
    <source>
        <strain evidence="9">JCM 9687</strain>
    </source>
</reference>
<dbReference type="Pfam" id="PF00270">
    <property type="entry name" value="DEAD"/>
    <property type="match status" value="1"/>
</dbReference>
<accession>A0ABP6RM76</accession>
<keyword evidence="1" id="KW-0547">Nucleotide-binding</keyword>
<keyword evidence="2" id="KW-0378">Hydrolase</keyword>
<feature type="compositionally biased region" description="Basic and acidic residues" evidence="5">
    <location>
        <begin position="76"/>
        <end position="142"/>
    </location>
</feature>
<dbReference type="Pfam" id="PF00271">
    <property type="entry name" value="Helicase_C"/>
    <property type="match status" value="1"/>
</dbReference>
<dbReference type="InterPro" id="IPR050699">
    <property type="entry name" value="RNA-DNA_Helicase"/>
</dbReference>
<evidence type="ECO:0000259" key="7">
    <source>
        <dbReference type="PROSITE" id="PS51194"/>
    </source>
</evidence>
<dbReference type="CDD" id="cd18795">
    <property type="entry name" value="SF2_C_Ski2"/>
    <property type="match status" value="1"/>
</dbReference>
<dbReference type="EMBL" id="BAAAYK010000038">
    <property type="protein sequence ID" value="GAA3357008.1"/>
    <property type="molecule type" value="Genomic_DNA"/>
</dbReference>
<evidence type="ECO:0000256" key="3">
    <source>
        <dbReference type="ARBA" id="ARBA00022806"/>
    </source>
</evidence>
<dbReference type="SMART" id="SM00490">
    <property type="entry name" value="HELICc"/>
    <property type="match status" value="1"/>
</dbReference>
<feature type="region of interest" description="Disordered" evidence="5">
    <location>
        <begin position="777"/>
        <end position="811"/>
    </location>
</feature>
<name>A0ABP6RM76_9PSEU</name>
<dbReference type="InterPro" id="IPR001650">
    <property type="entry name" value="Helicase_C-like"/>
</dbReference>
<feature type="compositionally biased region" description="Low complexity" evidence="5">
    <location>
        <begin position="42"/>
        <end position="55"/>
    </location>
</feature>
<evidence type="ECO:0000256" key="5">
    <source>
        <dbReference type="SAM" id="MobiDB-lite"/>
    </source>
</evidence>
<evidence type="ECO:0000256" key="1">
    <source>
        <dbReference type="ARBA" id="ARBA00022741"/>
    </source>
</evidence>
<dbReference type="SMART" id="SM01142">
    <property type="entry name" value="DSHCT"/>
    <property type="match status" value="1"/>
</dbReference>
<dbReference type="Pfam" id="PF26090">
    <property type="entry name" value="SH3_HelY"/>
    <property type="match status" value="1"/>
</dbReference>
<sequence length="1063" mass="116494">MSRSHSDMSHPDRSGSDEKNPGSPRDPVAQNPAAEDPPAVEPGSADASSGSAGPPRRNRTRGGRRTGAQAQGDRPAGARDRGDRPAERNREDGPAAEHVREDRPAEAQDRDAPTGEPDRDGRSAAEGARRRPTGEQARRGADADDAPASPAESYAAHRRRSAHPKFAEFAGSLSFELDAFQRTSCQALESGHGVLVCAPTGAGKTVVGEFAVHLALSEGRRCFYTTPIKALSNQKFADLCERYGEDAVGLLTGDTSINGDAQVVVMTTEVLRNMLYAGSRGIDQLGYVVMDEVHYLADRFRGAVWEEVILHLPQHVQLASLSATVSNAEEFGEWLVEVRGDTTVVVDEHRPVPLWQHMQVGSRMFDLFGGETSERELSLNPRLLRHTQELSRVHSPYGRGRGGPGGGRRKGPRPPRFFAPSRVEVLDSLNSAGLLPAIVFIFSRAGCDAAVSQCMRAGLRLTGEHEVDEIREVIEEHTSSLPEADLSVLGYWEWRDALERGIAAHHAGLLPAFKETVEELFVRGLVKAVFATETLALGINMPARTVVLERLVKFNGESHVDLTPGEYTQLTGRAGRRGIDVEGHAVVVWQPGVDPKQVAGLASTRTYPLRSSFRPGYNMAVNLVQRVGRDAARDLLEQSFAQFQADRSVVGMSRRVDRNADALEGYAESMTCHLGDFAEYFSLRRRISEREKVLARQNRASKRAEAAKSLEKLRKGDVIQVPAGRRSGLAVVIDPGLEPMGEPRPLVVTEDRWSGRLSVADFTSPVEALGRMRLPKHVDTRSPKSRRDLASSLRDTGISVGGGRGGRRSDVGDDAELASLRRALKAHPCHGCDEREKHARWAERYERLRSETEHLRRKVSTTTHSLARAFDRIIGLLAERDYVTPDDPEQPVTENGRRLTRLYSESDLLAAECLRAGIWRSLQPAELAAVVSALVYESRREGAVSPPVPSGAVADVLDKTWDVWGELEEDERRHKLDRTREPDAGFAWPVYRWARGESLERVLTAAESTGHELSAGDFVRWCRQVVDLLDQIRDVTGKSDPVGSAAAKAVTAIRRGVVAAGAV</sequence>
<dbReference type="InterPro" id="IPR014001">
    <property type="entry name" value="Helicase_ATP-bd"/>
</dbReference>
<organism evidence="8 9">
    <name type="scientific">Saccharopolyspora gregorii</name>
    <dbReference type="NCBI Taxonomy" id="33914"/>
    <lineage>
        <taxon>Bacteria</taxon>
        <taxon>Bacillati</taxon>
        <taxon>Actinomycetota</taxon>
        <taxon>Actinomycetes</taxon>
        <taxon>Pseudonocardiales</taxon>
        <taxon>Pseudonocardiaceae</taxon>
        <taxon>Saccharopolyspora</taxon>
    </lineage>
</organism>
<keyword evidence="3 8" id="KW-0347">Helicase</keyword>
<dbReference type="Proteomes" id="UP001500483">
    <property type="component" value="Unassembled WGS sequence"/>
</dbReference>
<dbReference type="SUPFAM" id="SSF52540">
    <property type="entry name" value="P-loop containing nucleoside triphosphate hydrolases"/>
    <property type="match status" value="1"/>
</dbReference>
<feature type="domain" description="Helicase C-terminal" evidence="7">
    <location>
        <begin position="462"/>
        <end position="625"/>
    </location>
</feature>
<feature type="compositionally biased region" description="Low complexity" evidence="5">
    <location>
        <begin position="66"/>
        <end position="75"/>
    </location>
</feature>
<dbReference type="Pfam" id="PF08148">
    <property type="entry name" value="DSHCT"/>
    <property type="match status" value="1"/>
</dbReference>